<name>A0AAD9FYT0_9STRA</name>
<evidence type="ECO:0008006" key="3">
    <source>
        <dbReference type="Google" id="ProtNLM"/>
    </source>
</evidence>
<reference evidence="1" key="1">
    <citation type="submission" date="2023-08" db="EMBL/GenBank/DDBJ databases">
        <title>Reference Genome Resource for the Citrus Pathogen Phytophthora citrophthora.</title>
        <authorList>
            <person name="Moller H."/>
            <person name="Coetzee B."/>
            <person name="Rose L.J."/>
            <person name="Van Niekerk J.M."/>
        </authorList>
    </citation>
    <scope>NUCLEOTIDE SEQUENCE</scope>
    <source>
        <strain evidence="1">STE-U-9442</strain>
    </source>
</reference>
<dbReference type="AlphaFoldDB" id="A0AAD9FYT0"/>
<proteinExistence type="predicted"/>
<accession>A0AAD9FYT0</accession>
<organism evidence="1 2">
    <name type="scientific">Phytophthora citrophthora</name>
    <dbReference type="NCBI Taxonomy" id="4793"/>
    <lineage>
        <taxon>Eukaryota</taxon>
        <taxon>Sar</taxon>
        <taxon>Stramenopiles</taxon>
        <taxon>Oomycota</taxon>
        <taxon>Peronosporomycetes</taxon>
        <taxon>Peronosporales</taxon>
        <taxon>Peronosporaceae</taxon>
        <taxon>Phytophthora</taxon>
    </lineage>
</organism>
<dbReference type="SUPFAM" id="SSF56672">
    <property type="entry name" value="DNA/RNA polymerases"/>
    <property type="match status" value="1"/>
</dbReference>
<dbReference type="InterPro" id="IPR050951">
    <property type="entry name" value="Retrovirus_Pol_polyprotein"/>
</dbReference>
<keyword evidence="2" id="KW-1185">Reference proteome</keyword>
<evidence type="ECO:0000313" key="1">
    <source>
        <dbReference type="EMBL" id="KAK1928482.1"/>
    </source>
</evidence>
<dbReference type="PANTHER" id="PTHR37984:SF5">
    <property type="entry name" value="PROTEIN NYNRIN-LIKE"/>
    <property type="match status" value="1"/>
</dbReference>
<gene>
    <name evidence="1" type="ORF">P3T76_016047</name>
</gene>
<dbReference type="InterPro" id="IPR043502">
    <property type="entry name" value="DNA/RNA_pol_sf"/>
</dbReference>
<protein>
    <recommendedName>
        <fullName evidence="3">Reverse transcriptase</fullName>
    </recommendedName>
</protein>
<dbReference type="Gene3D" id="3.10.10.10">
    <property type="entry name" value="HIV Type 1 Reverse Transcriptase, subunit A, domain 1"/>
    <property type="match status" value="1"/>
</dbReference>
<sequence length="172" mass="19058">MDDSWVISIQGMPGTPVEKLRAEYERCMRVTNQELGLESGVYISKGTELLAQLRDQLVMLPELEDLAPECDIDKADVRVPGKIKPEMEQKLRGILKYHRKIFLGGGNAAPAPARGVVCDLDVGDAKPVANVNELLKKRLETGLIEYSNSPWASPIVIVLKKNGVDIRVCIDY</sequence>
<evidence type="ECO:0000313" key="2">
    <source>
        <dbReference type="Proteomes" id="UP001259832"/>
    </source>
</evidence>
<dbReference type="Proteomes" id="UP001259832">
    <property type="component" value="Unassembled WGS sequence"/>
</dbReference>
<dbReference type="PANTHER" id="PTHR37984">
    <property type="entry name" value="PROTEIN CBG26694"/>
    <property type="match status" value="1"/>
</dbReference>
<comment type="caution">
    <text evidence="1">The sequence shown here is derived from an EMBL/GenBank/DDBJ whole genome shotgun (WGS) entry which is preliminary data.</text>
</comment>
<dbReference type="EMBL" id="JASMQC010000066">
    <property type="protein sequence ID" value="KAK1928482.1"/>
    <property type="molecule type" value="Genomic_DNA"/>
</dbReference>